<reference evidence="5 6" key="1">
    <citation type="submission" date="2018-09" db="EMBL/GenBank/DDBJ databases">
        <title>Discovery and Ecogenomic Context for Candidatus Cryosericales, a Global Caldiserica Order Active in Thawing Permafrost.</title>
        <authorList>
            <person name="Martinez M.A."/>
            <person name="Woodcroft B.J."/>
            <person name="Ignacio Espinoza J.C."/>
            <person name="Zayed A."/>
            <person name="Singleton C.M."/>
            <person name="Boyd J."/>
            <person name="Li Y.-F."/>
            <person name="Purvine S."/>
            <person name="Maughan H."/>
            <person name="Hodgkins S.B."/>
            <person name="Anderson D."/>
            <person name="Sederholm M."/>
            <person name="Temperton B."/>
            <person name="Saleska S.R."/>
            <person name="Tyson G.W."/>
            <person name="Rich V.I."/>
        </authorList>
    </citation>
    <scope>NUCLEOTIDE SEQUENCE [LARGE SCALE GENOMIC DNA]</scope>
    <source>
        <strain evidence="5 6">SMC7</strain>
    </source>
</reference>
<dbReference type="Pfam" id="PF01979">
    <property type="entry name" value="Amidohydro_1"/>
    <property type="match status" value="1"/>
</dbReference>
<dbReference type="SUPFAM" id="SSF51338">
    <property type="entry name" value="Composite domain of metallo-dependent hydrolases"/>
    <property type="match status" value="1"/>
</dbReference>
<name>A0A398CUF2_9BACT</name>
<keyword evidence="2 5" id="KW-0378">Hydrolase</keyword>
<sequence length="453" mass="50083">MRTLITDIAFLMTGNALRQELKDAYVVVDDNVITSIGTGVPVLDTPADRVVSGQHMLMMPGFVNTHHHLYQTLFRNVPQVEHAKLFDWLTFLYEHWKYIDEQAVYTSAQIGICEMLKTGVTTTTDHLYLYPYGNNAIIDAEICAARDVGVRFHPTRGSMSLSKKDGGLPPDSVVQTDEEILAESERVIHQYHDRSRYAMTRIALAPCSPFSVTTDLMKQTAALAEKEDVLIHTHLAETQDEEEFCLQTFGFRPVDYMGEVNWLTPRSWFAHIVWASDADICKLSEHECGMAHCPASNMRLGSGIAPVTVMKQTNMRIGLGVDGSASNDTSSFIGEVRLAMLLQRVKYGAGALTSREALAMASMGGARVLHMDSDIGSIEVGKAADLIMWDLDTLEFAGGLHDPFTAPVMCDAKQVSLNMVNGKVLIENGQFTNIDIRALVARQNTIAAHLMAR</sequence>
<proteinExistence type="predicted"/>
<evidence type="ECO:0000256" key="2">
    <source>
        <dbReference type="ARBA" id="ARBA00022801"/>
    </source>
</evidence>
<evidence type="ECO:0000259" key="4">
    <source>
        <dbReference type="Pfam" id="PF01979"/>
    </source>
</evidence>
<dbReference type="Proteomes" id="UP000266328">
    <property type="component" value="Unassembled WGS sequence"/>
</dbReference>
<dbReference type="FunFam" id="3.20.20.140:FF:000014">
    <property type="entry name" value="5-methylthioadenosine/S-adenosylhomocysteine deaminase"/>
    <property type="match status" value="1"/>
</dbReference>
<dbReference type="CDD" id="cd01298">
    <property type="entry name" value="ATZ_TRZ_like"/>
    <property type="match status" value="1"/>
</dbReference>
<dbReference type="AlphaFoldDB" id="A0A398CUF2"/>
<dbReference type="PANTHER" id="PTHR43794">
    <property type="entry name" value="AMINOHYDROLASE SSNA-RELATED"/>
    <property type="match status" value="1"/>
</dbReference>
<dbReference type="RefSeq" id="WP_119089494.1">
    <property type="nucleotide sequence ID" value="NZ_QXIS01000033.1"/>
</dbReference>
<accession>A0A398CUF2</accession>
<keyword evidence="1" id="KW-0479">Metal-binding</keyword>
<gene>
    <name evidence="5" type="ORF">SMC7_06255</name>
</gene>
<comment type="caution">
    <text evidence="5">The sequence shown here is derived from an EMBL/GenBank/DDBJ whole genome shotgun (WGS) entry which is preliminary data.</text>
</comment>
<keyword evidence="3" id="KW-0862">Zinc</keyword>
<dbReference type="NCBIfam" id="NF006055">
    <property type="entry name" value="PRK08203.1"/>
    <property type="match status" value="1"/>
</dbReference>
<organism evidence="5 6">
    <name type="scientific">Candidatus Cryosericum terrychapinii</name>
    <dbReference type="NCBI Taxonomy" id="2290919"/>
    <lineage>
        <taxon>Bacteria</taxon>
        <taxon>Pseudomonadati</taxon>
        <taxon>Caldisericota/Cryosericota group</taxon>
        <taxon>Candidatus Cryosericota</taxon>
        <taxon>Candidatus Cryosericia</taxon>
        <taxon>Candidatus Cryosericales</taxon>
        <taxon>Candidatus Cryosericaceae</taxon>
        <taxon>Candidatus Cryosericum</taxon>
    </lineage>
</organism>
<evidence type="ECO:0000256" key="3">
    <source>
        <dbReference type="ARBA" id="ARBA00022833"/>
    </source>
</evidence>
<dbReference type="GO" id="GO:0019239">
    <property type="term" value="F:deaminase activity"/>
    <property type="evidence" value="ECO:0007669"/>
    <property type="project" value="UniProtKB-ARBA"/>
</dbReference>
<dbReference type="Gene3D" id="3.20.20.140">
    <property type="entry name" value="Metal-dependent hydrolases"/>
    <property type="match status" value="1"/>
</dbReference>
<dbReference type="GO" id="GO:0046872">
    <property type="term" value="F:metal ion binding"/>
    <property type="evidence" value="ECO:0007669"/>
    <property type="project" value="UniProtKB-KW"/>
</dbReference>
<dbReference type="GO" id="GO:0102127">
    <property type="term" value="F:8-oxoguanine deaminase activity"/>
    <property type="evidence" value="ECO:0007669"/>
    <property type="project" value="UniProtKB-EC"/>
</dbReference>
<dbReference type="EC" id="3.5.4.32" evidence="5"/>
<dbReference type="EMBL" id="QXIS01000033">
    <property type="protein sequence ID" value="RIE05750.1"/>
    <property type="molecule type" value="Genomic_DNA"/>
</dbReference>
<dbReference type="InterPro" id="IPR006680">
    <property type="entry name" value="Amidohydro-rel"/>
</dbReference>
<dbReference type="InterPro" id="IPR011059">
    <property type="entry name" value="Metal-dep_hydrolase_composite"/>
</dbReference>
<evidence type="ECO:0000256" key="1">
    <source>
        <dbReference type="ARBA" id="ARBA00022723"/>
    </source>
</evidence>
<dbReference type="InterPro" id="IPR050287">
    <property type="entry name" value="MTA/SAH_deaminase"/>
</dbReference>
<evidence type="ECO:0000313" key="5">
    <source>
        <dbReference type="EMBL" id="RIE05750.1"/>
    </source>
</evidence>
<protein>
    <submittedName>
        <fullName evidence="5">8-oxoguanine deaminase</fullName>
        <ecNumber evidence="5">3.5.4.32</ecNumber>
    </submittedName>
</protein>
<dbReference type="OrthoDB" id="9796020at2"/>
<keyword evidence="6" id="KW-1185">Reference proteome</keyword>
<dbReference type="PANTHER" id="PTHR43794:SF11">
    <property type="entry name" value="AMIDOHYDROLASE-RELATED DOMAIN-CONTAINING PROTEIN"/>
    <property type="match status" value="1"/>
</dbReference>
<dbReference type="SUPFAM" id="SSF51556">
    <property type="entry name" value="Metallo-dependent hydrolases"/>
    <property type="match status" value="1"/>
</dbReference>
<dbReference type="Gene3D" id="2.30.40.10">
    <property type="entry name" value="Urease, subunit C, domain 1"/>
    <property type="match status" value="1"/>
</dbReference>
<dbReference type="InterPro" id="IPR032466">
    <property type="entry name" value="Metal_Hydrolase"/>
</dbReference>
<evidence type="ECO:0000313" key="6">
    <source>
        <dbReference type="Proteomes" id="UP000266328"/>
    </source>
</evidence>
<feature type="domain" description="Amidohydrolase-related" evidence="4">
    <location>
        <begin position="58"/>
        <end position="424"/>
    </location>
</feature>